<accession>A0A9X1NGL6</accession>
<evidence type="ECO:0000256" key="8">
    <source>
        <dbReference type="PIRSR" id="PIRSR001434-2"/>
    </source>
</evidence>
<dbReference type="FunFam" id="3.40.640.10:FF:000046">
    <property type="entry name" value="Cystathionine gamma-lyase"/>
    <property type="match status" value="1"/>
</dbReference>
<dbReference type="Pfam" id="PF01053">
    <property type="entry name" value="Cys_Met_Meta_PP"/>
    <property type="match status" value="1"/>
</dbReference>
<dbReference type="InterPro" id="IPR000277">
    <property type="entry name" value="Cys/Met-Metab_PyrdxlP-dep_enz"/>
</dbReference>
<keyword evidence="3 8" id="KW-0663">Pyridoxal phosphate</keyword>
<comment type="catalytic activity">
    <reaction evidence="6">
        <text>L-homocysteine + H2O = 2-oxobutanoate + hydrogen sulfide + NH4(+) + H(+)</text>
        <dbReference type="Rhea" id="RHEA:14501"/>
        <dbReference type="ChEBI" id="CHEBI:15377"/>
        <dbReference type="ChEBI" id="CHEBI:15378"/>
        <dbReference type="ChEBI" id="CHEBI:16763"/>
        <dbReference type="ChEBI" id="CHEBI:28938"/>
        <dbReference type="ChEBI" id="CHEBI:29919"/>
        <dbReference type="ChEBI" id="CHEBI:58199"/>
        <dbReference type="EC" id="4.4.1.2"/>
    </reaction>
    <physiologicalReaction direction="left-to-right" evidence="6">
        <dbReference type="Rhea" id="RHEA:14502"/>
    </physiologicalReaction>
</comment>
<dbReference type="InterPro" id="IPR015424">
    <property type="entry name" value="PyrdxlP-dep_Trfase"/>
</dbReference>
<dbReference type="GO" id="GO:0003962">
    <property type="term" value="F:cystathionine gamma-synthase activity"/>
    <property type="evidence" value="ECO:0007669"/>
    <property type="project" value="TreeGrafter"/>
</dbReference>
<sequence>MSDDISRAGQALATVAVTAGRPPAAANQPMNVPVVLTSTYTASDFAHQPGDLGYGRWGNPTWTALEDAVGALEGGAALSFGSGMAAISAVLNLVPLGGTVVIPDVPYSGTAQLSAELAAAGRLSVRAVPAADTEVVIQALEGADLVILESPTNPMMDVSDLATIIAAAREKGVLSAVDNTFATPLLQQPLSLGAHLVVHSATKYLSGHSDVLLGIVVAQTGDPDGLLTRLHGHRTINGAIPGPMEAWLALRGLRTLALRVDRASANAAELARRLSDHPSVTQVRYPGLTSHPGHELAKRQMRGFGAMLSFELDGNAEATEKVCAATQLWVHTTSLGGVESSLERRRRHGGESTLVPETLIRLSTGIEDVEDLWADLLQALESAS</sequence>
<dbReference type="GO" id="GO:0019346">
    <property type="term" value="P:transsulfuration"/>
    <property type="evidence" value="ECO:0007669"/>
    <property type="project" value="InterPro"/>
</dbReference>
<evidence type="ECO:0000313" key="11">
    <source>
        <dbReference type="Proteomes" id="UP001138997"/>
    </source>
</evidence>
<dbReference type="GO" id="GO:0019343">
    <property type="term" value="P:cysteine biosynthetic process via cystathionine"/>
    <property type="evidence" value="ECO:0007669"/>
    <property type="project" value="TreeGrafter"/>
</dbReference>
<dbReference type="Gene3D" id="3.90.1150.10">
    <property type="entry name" value="Aspartate Aminotransferase, domain 1"/>
    <property type="match status" value="1"/>
</dbReference>
<keyword evidence="11" id="KW-1185">Reference proteome</keyword>
<evidence type="ECO:0000256" key="6">
    <source>
        <dbReference type="ARBA" id="ARBA00048780"/>
    </source>
</evidence>
<dbReference type="GO" id="GO:0005737">
    <property type="term" value="C:cytoplasm"/>
    <property type="evidence" value="ECO:0007669"/>
    <property type="project" value="TreeGrafter"/>
</dbReference>
<dbReference type="SUPFAM" id="SSF53383">
    <property type="entry name" value="PLP-dependent transferases"/>
    <property type="match status" value="1"/>
</dbReference>
<feature type="modified residue" description="N6-(pyridoxal phosphate)lysine" evidence="8">
    <location>
        <position position="203"/>
    </location>
</feature>
<dbReference type="GO" id="GO:0030170">
    <property type="term" value="F:pyridoxal phosphate binding"/>
    <property type="evidence" value="ECO:0007669"/>
    <property type="project" value="InterPro"/>
</dbReference>
<dbReference type="GO" id="GO:0018826">
    <property type="term" value="F:methionine gamma-lyase activity"/>
    <property type="evidence" value="ECO:0007669"/>
    <property type="project" value="UniProtKB-EC"/>
</dbReference>
<dbReference type="InterPro" id="IPR015422">
    <property type="entry name" value="PyrdxlP-dep_Trfase_small"/>
</dbReference>
<protein>
    <recommendedName>
        <fullName evidence="4">homocysteine desulfhydrase</fullName>
        <ecNumber evidence="4">4.4.1.2</ecNumber>
    </recommendedName>
    <alternativeName>
        <fullName evidence="5">Homocysteine desulfhydrase</fullName>
    </alternativeName>
</protein>
<name>A0A9X1NGL6_9ACTN</name>
<dbReference type="PIRSF" id="PIRSF001434">
    <property type="entry name" value="CGS"/>
    <property type="match status" value="1"/>
</dbReference>
<comment type="cofactor">
    <cofactor evidence="1 9">
        <name>pyridoxal 5'-phosphate</name>
        <dbReference type="ChEBI" id="CHEBI:597326"/>
    </cofactor>
</comment>
<comment type="caution">
    <text evidence="10">The sequence shown here is derived from an EMBL/GenBank/DDBJ whole genome shotgun (WGS) entry which is preliminary data.</text>
</comment>
<dbReference type="InterPro" id="IPR015421">
    <property type="entry name" value="PyrdxlP-dep_Trfase_major"/>
</dbReference>
<dbReference type="CDD" id="cd00614">
    <property type="entry name" value="CGS_like"/>
    <property type="match status" value="1"/>
</dbReference>
<dbReference type="EMBL" id="JAJOMB010000013">
    <property type="protein sequence ID" value="MCD5313748.1"/>
    <property type="molecule type" value="Genomic_DNA"/>
</dbReference>
<dbReference type="EC" id="4.4.1.2" evidence="4"/>
<comment type="catalytic activity">
    <reaction evidence="7">
        <text>L-methionine + H2O = methanethiol + 2-oxobutanoate + NH4(+)</text>
        <dbReference type="Rhea" id="RHEA:23800"/>
        <dbReference type="ChEBI" id="CHEBI:15377"/>
        <dbReference type="ChEBI" id="CHEBI:16007"/>
        <dbReference type="ChEBI" id="CHEBI:16763"/>
        <dbReference type="ChEBI" id="CHEBI:28938"/>
        <dbReference type="ChEBI" id="CHEBI:57844"/>
        <dbReference type="EC" id="4.4.1.11"/>
    </reaction>
    <physiologicalReaction direction="left-to-right" evidence="7">
        <dbReference type="Rhea" id="RHEA:23801"/>
    </physiologicalReaction>
</comment>
<comment type="similarity">
    <text evidence="2 9">Belongs to the trans-sulfuration enzymes family.</text>
</comment>
<keyword evidence="10" id="KW-0808">Transferase</keyword>
<dbReference type="GO" id="GO:0047982">
    <property type="term" value="F:homocysteine desulfhydrase activity"/>
    <property type="evidence" value="ECO:0007669"/>
    <property type="project" value="UniProtKB-EC"/>
</dbReference>
<dbReference type="GO" id="GO:0008483">
    <property type="term" value="F:transaminase activity"/>
    <property type="evidence" value="ECO:0007669"/>
    <property type="project" value="UniProtKB-KW"/>
</dbReference>
<dbReference type="PANTHER" id="PTHR11808">
    <property type="entry name" value="TRANS-SULFURATION ENZYME FAMILY MEMBER"/>
    <property type="match status" value="1"/>
</dbReference>
<dbReference type="GO" id="GO:0004123">
    <property type="term" value="F:cystathionine gamma-lyase activity"/>
    <property type="evidence" value="ECO:0007669"/>
    <property type="project" value="TreeGrafter"/>
</dbReference>
<organism evidence="10 11">
    <name type="scientific">Kineosporia babensis</name>
    <dbReference type="NCBI Taxonomy" id="499548"/>
    <lineage>
        <taxon>Bacteria</taxon>
        <taxon>Bacillati</taxon>
        <taxon>Actinomycetota</taxon>
        <taxon>Actinomycetes</taxon>
        <taxon>Kineosporiales</taxon>
        <taxon>Kineosporiaceae</taxon>
        <taxon>Kineosporia</taxon>
    </lineage>
</organism>
<evidence type="ECO:0000256" key="5">
    <source>
        <dbReference type="ARBA" id="ARBA00047199"/>
    </source>
</evidence>
<evidence type="ECO:0000256" key="1">
    <source>
        <dbReference type="ARBA" id="ARBA00001933"/>
    </source>
</evidence>
<dbReference type="Proteomes" id="UP001138997">
    <property type="component" value="Unassembled WGS sequence"/>
</dbReference>
<evidence type="ECO:0000256" key="4">
    <source>
        <dbReference type="ARBA" id="ARBA00047175"/>
    </source>
</evidence>
<evidence type="ECO:0000313" key="10">
    <source>
        <dbReference type="EMBL" id="MCD5313748.1"/>
    </source>
</evidence>
<gene>
    <name evidence="10" type="ORF">LR394_22840</name>
</gene>
<dbReference type="AlphaFoldDB" id="A0A9X1NGL6"/>
<evidence type="ECO:0000256" key="2">
    <source>
        <dbReference type="ARBA" id="ARBA00009077"/>
    </source>
</evidence>
<dbReference type="RefSeq" id="WP_231445262.1">
    <property type="nucleotide sequence ID" value="NZ_JAJOMB010000013.1"/>
</dbReference>
<evidence type="ECO:0000256" key="9">
    <source>
        <dbReference type="RuleBase" id="RU362118"/>
    </source>
</evidence>
<reference evidence="10" key="1">
    <citation type="submission" date="2021-11" db="EMBL/GenBank/DDBJ databases">
        <title>Streptomyces corallinus and Kineosporia corallina sp. nov., two new coral-derived marine actinobacteria.</title>
        <authorList>
            <person name="Buangrab K."/>
            <person name="Sutthacheep M."/>
            <person name="Yeemin T."/>
            <person name="Harunari E."/>
            <person name="Igarashi Y."/>
            <person name="Sripreechasak P."/>
            <person name="Kanchanasin P."/>
            <person name="Tanasupawat S."/>
            <person name="Phongsopitanun W."/>
        </authorList>
    </citation>
    <scope>NUCLEOTIDE SEQUENCE</scope>
    <source>
        <strain evidence="10">JCM 31032</strain>
    </source>
</reference>
<evidence type="ECO:0000256" key="7">
    <source>
        <dbReference type="ARBA" id="ARBA00052699"/>
    </source>
</evidence>
<evidence type="ECO:0000256" key="3">
    <source>
        <dbReference type="ARBA" id="ARBA00022898"/>
    </source>
</evidence>
<proteinExistence type="inferred from homology"/>
<dbReference type="PANTHER" id="PTHR11808:SF15">
    <property type="entry name" value="CYSTATHIONINE GAMMA-LYASE"/>
    <property type="match status" value="1"/>
</dbReference>
<dbReference type="Gene3D" id="3.40.640.10">
    <property type="entry name" value="Type I PLP-dependent aspartate aminotransferase-like (Major domain)"/>
    <property type="match status" value="1"/>
</dbReference>
<keyword evidence="10" id="KW-0032">Aminotransferase</keyword>